<dbReference type="GO" id="GO:0000160">
    <property type="term" value="P:phosphorelay signal transduction system"/>
    <property type="evidence" value="ECO:0007669"/>
    <property type="project" value="InterPro"/>
</dbReference>
<dbReference type="AlphaFoldDB" id="A0A366HQK3"/>
<evidence type="ECO:0000259" key="3">
    <source>
        <dbReference type="PROSITE" id="PS50110"/>
    </source>
</evidence>
<dbReference type="Pfam" id="PF00072">
    <property type="entry name" value="Response_reg"/>
    <property type="match status" value="1"/>
</dbReference>
<evidence type="ECO:0000313" key="5">
    <source>
        <dbReference type="Proteomes" id="UP000253426"/>
    </source>
</evidence>
<evidence type="ECO:0000256" key="2">
    <source>
        <dbReference type="PROSITE-ProRule" id="PRU00169"/>
    </source>
</evidence>
<gene>
    <name evidence="4" type="ORF">DES53_102315</name>
</gene>
<proteinExistence type="predicted"/>
<evidence type="ECO:0000313" key="4">
    <source>
        <dbReference type="EMBL" id="RBP45931.1"/>
    </source>
</evidence>
<name>A0A366HQK3_9BACT</name>
<dbReference type="RefSeq" id="WP_113957490.1">
    <property type="nucleotide sequence ID" value="NZ_QNRR01000002.1"/>
</dbReference>
<keyword evidence="1 2" id="KW-0597">Phosphoprotein</keyword>
<keyword evidence="5" id="KW-1185">Reference proteome</keyword>
<dbReference type="Gene3D" id="3.40.50.2300">
    <property type="match status" value="1"/>
</dbReference>
<dbReference type="SMART" id="SM00448">
    <property type="entry name" value="REC"/>
    <property type="match status" value="1"/>
</dbReference>
<dbReference type="SUPFAM" id="SSF52172">
    <property type="entry name" value="CheY-like"/>
    <property type="match status" value="1"/>
</dbReference>
<organism evidence="4 5">
    <name type="scientific">Roseimicrobium gellanilyticum</name>
    <dbReference type="NCBI Taxonomy" id="748857"/>
    <lineage>
        <taxon>Bacteria</taxon>
        <taxon>Pseudomonadati</taxon>
        <taxon>Verrucomicrobiota</taxon>
        <taxon>Verrucomicrobiia</taxon>
        <taxon>Verrucomicrobiales</taxon>
        <taxon>Verrucomicrobiaceae</taxon>
        <taxon>Roseimicrobium</taxon>
    </lineage>
</organism>
<feature type="modified residue" description="4-aspartylphosphate" evidence="2">
    <location>
        <position position="52"/>
    </location>
</feature>
<reference evidence="4 5" key="1">
    <citation type="submission" date="2018-06" db="EMBL/GenBank/DDBJ databases">
        <title>Genomic Encyclopedia of Type Strains, Phase IV (KMG-IV): sequencing the most valuable type-strain genomes for metagenomic binning, comparative biology and taxonomic classification.</title>
        <authorList>
            <person name="Goeker M."/>
        </authorList>
    </citation>
    <scope>NUCLEOTIDE SEQUENCE [LARGE SCALE GENOMIC DNA]</scope>
    <source>
        <strain evidence="4 5">DSM 25532</strain>
    </source>
</reference>
<evidence type="ECO:0000256" key="1">
    <source>
        <dbReference type="ARBA" id="ARBA00022553"/>
    </source>
</evidence>
<dbReference type="PROSITE" id="PS50110">
    <property type="entry name" value="RESPONSE_REGULATORY"/>
    <property type="match status" value="1"/>
</dbReference>
<accession>A0A366HQK3</accession>
<dbReference type="InterPro" id="IPR050595">
    <property type="entry name" value="Bact_response_regulator"/>
</dbReference>
<protein>
    <submittedName>
        <fullName evidence="4">Response regulator receiver domain-containing protein</fullName>
    </submittedName>
</protein>
<dbReference type="OrthoDB" id="9800897at2"/>
<feature type="domain" description="Response regulatory" evidence="3">
    <location>
        <begin position="3"/>
        <end position="127"/>
    </location>
</feature>
<dbReference type="PANTHER" id="PTHR44591">
    <property type="entry name" value="STRESS RESPONSE REGULATOR PROTEIN 1"/>
    <property type="match status" value="1"/>
</dbReference>
<dbReference type="InterPro" id="IPR001789">
    <property type="entry name" value="Sig_transdc_resp-reg_receiver"/>
</dbReference>
<sequence>MPNILLADDDDDMVEICSRLLPRRGHTVKVAQNAADAVASAEALKPDLILMDMRMPVSATGDVSDRAGLDAVLAIKAKPELAAIPIIALTGHMMTMFRAAILDAGCVDMLAKPIENFAHLTEAIELALKKSNSQ</sequence>
<dbReference type="EMBL" id="QNRR01000002">
    <property type="protein sequence ID" value="RBP45931.1"/>
    <property type="molecule type" value="Genomic_DNA"/>
</dbReference>
<dbReference type="Proteomes" id="UP000253426">
    <property type="component" value="Unassembled WGS sequence"/>
</dbReference>
<dbReference type="PANTHER" id="PTHR44591:SF23">
    <property type="entry name" value="CHEY SUBFAMILY"/>
    <property type="match status" value="1"/>
</dbReference>
<dbReference type="InterPro" id="IPR011006">
    <property type="entry name" value="CheY-like_superfamily"/>
</dbReference>
<comment type="caution">
    <text evidence="4">The sequence shown here is derived from an EMBL/GenBank/DDBJ whole genome shotgun (WGS) entry which is preliminary data.</text>
</comment>